<dbReference type="EMBL" id="JAQQFR010000008">
    <property type="protein sequence ID" value="MFL9879358.1"/>
    <property type="molecule type" value="Genomic_DNA"/>
</dbReference>
<sequence>MDEIVLQAMAKWPNVPHCFGWLMLDARGNWRMRDERTQHLNLPGDKINHPTLLGFINRNYTHDAEGRWYFQNGPQRVYVDLEITPFVIRTDPTAGFVLHTGETLATPSQAWLTQDGRLLLVAGKIVAKLDDRDAAHVFATLTLEGVPASDEQIMEWLEGKHRGALSLPYAGKTLALQWTATENLAEQFGFITQPRTAEELKNPD</sequence>
<evidence type="ECO:0000313" key="2">
    <source>
        <dbReference type="Proteomes" id="UP001629214"/>
    </source>
</evidence>
<dbReference type="Proteomes" id="UP001629214">
    <property type="component" value="Unassembled WGS sequence"/>
</dbReference>
<comment type="caution">
    <text evidence="1">The sequence shown here is derived from an EMBL/GenBank/DDBJ whole genome shotgun (WGS) entry which is preliminary data.</text>
</comment>
<organism evidence="1 2">
    <name type="scientific">Herbaspirillum rhizosphaerae</name>
    <dbReference type="NCBI Taxonomy" id="346179"/>
    <lineage>
        <taxon>Bacteria</taxon>
        <taxon>Pseudomonadati</taxon>
        <taxon>Pseudomonadota</taxon>
        <taxon>Betaproteobacteria</taxon>
        <taxon>Burkholderiales</taxon>
        <taxon>Oxalobacteraceae</taxon>
        <taxon>Herbaspirillum</taxon>
    </lineage>
</organism>
<protein>
    <submittedName>
        <fullName evidence="1">DUF2946 family protein</fullName>
    </submittedName>
</protein>
<dbReference type="RefSeq" id="WP_408168368.1">
    <property type="nucleotide sequence ID" value="NZ_JAQQFR010000008.1"/>
</dbReference>
<gene>
    <name evidence="1" type="ORF">PQR63_13250</name>
</gene>
<keyword evidence="2" id="KW-1185">Reference proteome</keyword>
<name>A0ABW8ZAN3_9BURK</name>
<dbReference type="Pfam" id="PF11161">
    <property type="entry name" value="DUF2944"/>
    <property type="match status" value="1"/>
</dbReference>
<dbReference type="InterPro" id="IPR021332">
    <property type="entry name" value="DUF2944"/>
</dbReference>
<accession>A0ABW8ZAN3</accession>
<proteinExistence type="predicted"/>
<reference evidence="1 2" key="1">
    <citation type="journal article" date="2024" name="Chem. Sci.">
        <title>Discovery of megapolipeptins by genome mining of a Burkholderiales bacteria collection.</title>
        <authorList>
            <person name="Paulo B.S."/>
            <person name="Recchia M.J.J."/>
            <person name="Lee S."/>
            <person name="Fergusson C.H."/>
            <person name="Romanowski S.B."/>
            <person name="Hernandez A."/>
            <person name="Krull N."/>
            <person name="Liu D.Y."/>
            <person name="Cavanagh H."/>
            <person name="Bos A."/>
            <person name="Gray C.A."/>
            <person name="Murphy B.T."/>
            <person name="Linington R.G."/>
            <person name="Eustaquio A.S."/>
        </authorList>
    </citation>
    <scope>NUCLEOTIDE SEQUENCE [LARGE SCALE GENOMIC DNA]</scope>
    <source>
        <strain evidence="1 2">RL21-008-BIB-B</strain>
    </source>
</reference>
<evidence type="ECO:0000313" key="1">
    <source>
        <dbReference type="EMBL" id="MFL9879358.1"/>
    </source>
</evidence>